<dbReference type="EMBL" id="JAVRRL010000027">
    <property type="protein sequence ID" value="KAK5112892.1"/>
    <property type="molecule type" value="Genomic_DNA"/>
</dbReference>
<evidence type="ECO:0000313" key="1">
    <source>
        <dbReference type="EMBL" id="KAK5112892.1"/>
    </source>
</evidence>
<dbReference type="Proteomes" id="UP001310890">
    <property type="component" value="Unassembled WGS sequence"/>
</dbReference>
<protein>
    <submittedName>
        <fullName evidence="1">Uncharacterized protein</fullName>
    </submittedName>
</protein>
<reference evidence="1" key="1">
    <citation type="submission" date="2023-08" db="EMBL/GenBank/DDBJ databases">
        <title>Black Yeasts Isolated from many extreme environments.</title>
        <authorList>
            <person name="Coleine C."/>
            <person name="Stajich J.E."/>
            <person name="Selbmann L."/>
        </authorList>
    </citation>
    <scope>NUCLEOTIDE SEQUENCE</scope>
    <source>
        <strain evidence="1">CCFEE 5401</strain>
    </source>
</reference>
<accession>A0AAN7YRK6</accession>
<gene>
    <name evidence="1" type="ORF">LTR62_003714</name>
</gene>
<organism evidence="1 2">
    <name type="scientific">Meristemomyces frigidus</name>
    <dbReference type="NCBI Taxonomy" id="1508187"/>
    <lineage>
        <taxon>Eukaryota</taxon>
        <taxon>Fungi</taxon>
        <taxon>Dikarya</taxon>
        <taxon>Ascomycota</taxon>
        <taxon>Pezizomycotina</taxon>
        <taxon>Dothideomycetes</taxon>
        <taxon>Dothideomycetidae</taxon>
        <taxon>Mycosphaerellales</taxon>
        <taxon>Teratosphaeriaceae</taxon>
        <taxon>Meristemomyces</taxon>
    </lineage>
</organism>
<dbReference type="InterPro" id="IPR019183">
    <property type="entry name" value="NAA25_NatB_aux_su"/>
</dbReference>
<dbReference type="Pfam" id="PF09797">
    <property type="entry name" value="NatB_MDM20"/>
    <property type="match status" value="1"/>
</dbReference>
<sequence length="757" mass="83929">MARFPDFEDYAKKGNFADGIKRCDDLLVKSPNDVRLLTTQLRLMFATDSMDEAQTLLGRILALEPPVQDLQDTMAIEQAVIDSQATAFPPPTTAGPSVSKIWDNAVRGSPTVNQKHDLVATRFERAILDNRTVDAQQALIQLKALQPKNRMVYMAHAAYTQLTSKTNDDLQARLAMGLARKAIKESFDDDKALDCRVPGQIFAVQYSAKDLESIKERAFQDSKQVFDARRGAAKDTSSDITLPVVSASGISGLAEKIEDSKSKFADMVNSNANAGAVQVFAVDTINLFHVSLAEGSRRQPADACFVAISALVRLFELNNNLAYLLHAAFLAETLLQHHEHIYEARLILVYIYMRLDLGSLAMRLFDSLSIKEIQHDTVGHVLFTRLSTIHPHPTAWGKKKRDGMDPLKRTIHALGVYIRCEEKLAETEANVLSTGQTGMIFDLQGLRHSLRTSYSRRLILLEQRRIERLMQGTVDDVDAAATAMGCMVYENWMQTTDNRDFDAAFNHGYNIERVLHRRESSKPPGRESMLVTLAIDYAWCIVNERGFLAGDVTEVSRHLGRMQEEYGILGTEADAQKAAAAAGLTLAECQAGNVAKLIIDACHAVGEDSSNKDVQLNNITSLTKAIEGLDIATLISTSSPLAQGLQPSYLYTDILRTTLLAYRHFHRTSGPTTSAVQELQHLQETCKRAFAAIQKYAVEQQTGIKSSDIRQLMLSADDGVWKSLQDFKGKGRIDAFCEEMATSAREGWEGLGKIRLL</sequence>
<evidence type="ECO:0000313" key="2">
    <source>
        <dbReference type="Proteomes" id="UP001310890"/>
    </source>
</evidence>
<comment type="caution">
    <text evidence="1">The sequence shown here is derived from an EMBL/GenBank/DDBJ whole genome shotgun (WGS) entry which is preliminary data.</text>
</comment>
<dbReference type="AlphaFoldDB" id="A0AAN7YRK6"/>
<proteinExistence type="predicted"/>
<name>A0AAN7YRK6_9PEZI</name>